<accession>A0AAP2CMW0</accession>
<evidence type="ECO:0000313" key="3">
    <source>
        <dbReference type="Proteomes" id="UP001315686"/>
    </source>
</evidence>
<dbReference type="RefSeq" id="WP_327793572.1">
    <property type="nucleotide sequence ID" value="NZ_JADQAZ010000002.1"/>
</dbReference>
<proteinExistence type="predicted"/>
<dbReference type="GO" id="GO:0006629">
    <property type="term" value="P:lipid metabolic process"/>
    <property type="evidence" value="ECO:0007669"/>
    <property type="project" value="InterPro"/>
</dbReference>
<dbReference type="AlphaFoldDB" id="A0AAP2CMW0"/>
<name>A0AAP2CMW0_9RHOB</name>
<organism evidence="2 3">
    <name type="scientific">Harenicola maris</name>
    <dbReference type="NCBI Taxonomy" id="2841044"/>
    <lineage>
        <taxon>Bacteria</taxon>
        <taxon>Pseudomonadati</taxon>
        <taxon>Pseudomonadota</taxon>
        <taxon>Alphaproteobacteria</taxon>
        <taxon>Rhodobacterales</taxon>
        <taxon>Paracoccaceae</taxon>
        <taxon>Harenicola</taxon>
    </lineage>
</organism>
<dbReference type="Gene3D" id="3.20.20.190">
    <property type="entry name" value="Phosphatidylinositol (PI) phosphodiesterase"/>
    <property type="match status" value="1"/>
</dbReference>
<keyword evidence="3" id="KW-1185">Reference proteome</keyword>
<gene>
    <name evidence="2" type="ORF">IV417_08065</name>
</gene>
<dbReference type="SUPFAM" id="SSF51695">
    <property type="entry name" value="PLC-like phosphodiesterases"/>
    <property type="match status" value="1"/>
</dbReference>
<dbReference type="PROSITE" id="PS51704">
    <property type="entry name" value="GP_PDE"/>
    <property type="match status" value="1"/>
</dbReference>
<comment type="caution">
    <text evidence="2">The sequence shown here is derived from an EMBL/GenBank/DDBJ whole genome shotgun (WGS) entry which is preliminary data.</text>
</comment>
<protein>
    <submittedName>
        <fullName evidence="2">Phosphodiesterase</fullName>
    </submittedName>
</protein>
<dbReference type="InterPro" id="IPR030395">
    <property type="entry name" value="GP_PDE_dom"/>
</dbReference>
<dbReference type="PANTHER" id="PTHR46211:SF1">
    <property type="entry name" value="GLYCEROPHOSPHODIESTER PHOSPHODIESTERASE, CYTOPLASMIC"/>
    <property type="match status" value="1"/>
</dbReference>
<evidence type="ECO:0000259" key="1">
    <source>
        <dbReference type="PROSITE" id="PS51704"/>
    </source>
</evidence>
<dbReference type="InterPro" id="IPR017946">
    <property type="entry name" value="PLC-like_Pdiesterase_TIM-brl"/>
</dbReference>
<dbReference type="Proteomes" id="UP001315686">
    <property type="component" value="Unassembled WGS sequence"/>
</dbReference>
<dbReference type="GO" id="GO:0008081">
    <property type="term" value="F:phosphoric diester hydrolase activity"/>
    <property type="evidence" value="ECO:0007669"/>
    <property type="project" value="InterPro"/>
</dbReference>
<dbReference type="PANTHER" id="PTHR46211">
    <property type="entry name" value="GLYCEROPHOSPHORYL DIESTER PHOSPHODIESTERASE"/>
    <property type="match status" value="1"/>
</dbReference>
<feature type="domain" description="GP-PDE" evidence="1">
    <location>
        <begin position="10"/>
        <end position="250"/>
    </location>
</feature>
<dbReference type="EMBL" id="JADQAZ010000002">
    <property type="protein sequence ID" value="MBT0957337.1"/>
    <property type="molecule type" value="Genomic_DNA"/>
</dbReference>
<sequence>MTPLPAEFYARPFAHRALHDVAKGRPENSREAVAAAIERGYGIEIDIQMSADHAAMVFHDYDMARLAGTSGAIQTRTASELAAIPLTGGNSPMPTLAETLAQVAGRVPLLVEIKDQDGKMGPNIGPLEAAVARAVNAYDGPLALMSFNPHSAAELARLCPARPCGLTTCDYNPKDWTLYAEEERSALRAMPGVDKLAFISHDRNSLDMPEVAAFKATGRPVLTWTIRSEAQAKEALTIADAITFEGYLPD</sequence>
<dbReference type="Pfam" id="PF03009">
    <property type="entry name" value="GDPD"/>
    <property type="match status" value="1"/>
</dbReference>
<evidence type="ECO:0000313" key="2">
    <source>
        <dbReference type="EMBL" id="MBT0957337.1"/>
    </source>
</evidence>
<reference evidence="2 3" key="1">
    <citation type="journal article" date="2021" name="Arch. Microbiol.">
        <title>Harenicola maris gen. nov., sp. nov. isolated from the Sea of Japan shallow sediments.</title>
        <authorList>
            <person name="Romanenko L.A."/>
            <person name="Kurilenko V.V."/>
            <person name="Chernysheva N.Y."/>
            <person name="Tekutyeva L.A."/>
            <person name="Velansky P.V."/>
            <person name="Svetashev V.I."/>
            <person name="Isaeva M.P."/>
        </authorList>
    </citation>
    <scope>NUCLEOTIDE SEQUENCE [LARGE SCALE GENOMIC DNA]</scope>
    <source>
        <strain evidence="2 3">KMM 3653</strain>
    </source>
</reference>